<evidence type="ECO:0000259" key="5">
    <source>
        <dbReference type="PROSITE" id="PS51194"/>
    </source>
</evidence>
<dbReference type="PANTHER" id="PTHR47957:SF3">
    <property type="entry name" value="ATP-DEPENDENT HELICASE HRQ1"/>
    <property type="match status" value="1"/>
</dbReference>
<keyword evidence="2" id="KW-0067">ATP-binding</keyword>
<dbReference type="GO" id="GO:0016787">
    <property type="term" value="F:hydrolase activity"/>
    <property type="evidence" value="ECO:0007669"/>
    <property type="project" value="UniProtKB-KW"/>
</dbReference>
<dbReference type="PANTHER" id="PTHR47957">
    <property type="entry name" value="ATP-DEPENDENT HELICASE HRQ1"/>
    <property type="match status" value="1"/>
</dbReference>
<dbReference type="InterPro" id="IPR014001">
    <property type="entry name" value="Helicase_ATP-bd"/>
</dbReference>
<dbReference type="Pfam" id="PF09369">
    <property type="entry name" value="MZB"/>
    <property type="match status" value="1"/>
</dbReference>
<feature type="domain" description="Helicase C-terminal" evidence="5">
    <location>
        <begin position="900"/>
        <end position="1059"/>
    </location>
</feature>
<evidence type="ECO:0000313" key="6">
    <source>
        <dbReference type="EMBL" id="BAN04400.1"/>
    </source>
</evidence>
<dbReference type="GO" id="GO:0003676">
    <property type="term" value="F:nucleic acid binding"/>
    <property type="evidence" value="ECO:0007669"/>
    <property type="project" value="InterPro"/>
</dbReference>
<dbReference type="Pfam" id="PF00271">
    <property type="entry name" value="Helicase_C"/>
    <property type="match status" value="1"/>
</dbReference>
<dbReference type="SUPFAM" id="SSF52540">
    <property type="entry name" value="P-loop containing nucleoside triphosphate hydrolases"/>
    <property type="match status" value="2"/>
</dbReference>
<reference evidence="6 7" key="1">
    <citation type="journal article" date="2013" name="Int. J. Syst. Evol. Microbiol.">
        <title>Ilumatobacter nonamiense sp. nov. and Ilumatobacter coccineum sp. nov., isolated from seashore sand.</title>
        <authorList>
            <person name="Matsumoto A."/>
            <person name="Kasai H."/>
            <person name="Matsuo Y."/>
            <person name="Shizuri Y."/>
            <person name="Ichikawa N."/>
            <person name="Fujita N."/>
            <person name="Omura S."/>
            <person name="Takahashi Y."/>
        </authorList>
    </citation>
    <scope>NUCLEOTIDE SEQUENCE [LARGE SCALE GENOMIC DNA]</scope>
    <source>
        <strain evidence="7">NBRC 103263 / KCTC 29153 / YM16-304</strain>
    </source>
</reference>
<feature type="region of interest" description="Disordered" evidence="3">
    <location>
        <begin position="1404"/>
        <end position="1425"/>
    </location>
</feature>
<feature type="domain" description="Helicase ATP-binding" evidence="4">
    <location>
        <begin position="100"/>
        <end position="314"/>
    </location>
</feature>
<dbReference type="Gene3D" id="3.40.50.300">
    <property type="entry name" value="P-loop containing nucleotide triphosphate hydrolases"/>
    <property type="match status" value="2"/>
</dbReference>
<dbReference type="EMBL" id="AP012057">
    <property type="protein sequence ID" value="BAN04400.1"/>
    <property type="molecule type" value="Genomic_DNA"/>
</dbReference>
<dbReference type="SMART" id="SM00490">
    <property type="entry name" value="HELICc"/>
    <property type="match status" value="1"/>
</dbReference>
<gene>
    <name evidence="6" type="ORF">YM304_40860</name>
</gene>
<evidence type="ECO:0000259" key="4">
    <source>
        <dbReference type="PROSITE" id="PS51192"/>
    </source>
</evidence>
<sequence length="1578" mass="173950">MKKILDPLAASERIDADYRSYLSTAFAPADTSLRQEFEAQLSLPGRTRKGPIVQATPPYTPGASLADLVAEQVLNPAILQLDPESFPPRRALYAHQENAIRQSSAGNNLVIATGTGSGKTECYLLPILNHLLEERAAGTISKPGVRALLLYPMNALANDQMKRIRSMFAPFPDITFGRYTGETKHRRSDALERHRQQVGADPIPGELIDRETMQTRPPHVLLTNFAMLEYLLLRPQDSTLFDGPTGRHWKFLVLDEVHVYDGAKGAEISMLLRRVRDRVNESRRGSLMCFGTSATLGRGVADSDNVANFANALFDEKFDAANVVHPQRQSLRRSDATWEMTESQLSRLHQAWLEGEAPSRLAESCERTTHAATVSRALFELLHREAHVVELQRALENGSADLDELAGVLTGFASPQRATTELIDLCIAAKEDESSAPLIPARYHLWLRASEGSFACFHPDHDATTSRLLLDRHERCPSCDGVGRTSQMFEIGVCRHCRQHYLVGALEGNQFVSAPSFQRELVHLLIDELTLSEMDFDEDEEALSSSGDIGARSGSLCVSCGRLGDGKGCDCDEPRFVVVTQAGKDSAGEVLKRCVACERQSPTGVVQRFLSGSEAPVAVVATSLYQCLPPVTEQGRRISAAGRKLLMFSDSRQDAAFFAPYLRRTYNRAVERHMIWQRLSADPEPFLFNDLVQPLRRDAERAGLLDDEAGRGNAATVSSWILAEILSTDRRQSLDGLGLAEIAPKLPRAFDPPSVLTAAGFNEEEALAVTRVLLDSLRHGAAVSVPDNVDVKEDPRFGPRNTTTAMRGSKSEPGVLAWTPGRGRNRRLDYLEKLFKARSVDVDPLSALEAIWDDITEPAGPLADLVLPTTHKQWGTVFVLNHERFVFRTAEDGAVAFTCSVCQQITWTSVSDVCPTFRCNGRLSPNTAHDVNHYSSLYQRLSPLPLAIEEHTGQLASDQAAILQEQFTRGELNALSCSTTFELGVDVGEVQAVLMKNVPPSPANYVQRAGRAGRRLGSAALVVTFAQRRNHDRSYYDNPEKMVDGVISPPIVVSDNEAIVRRHVHAVAWAEYDRARVDRGGSIVKSMFDFLEGDPDSVADGFSEWLRSHPQSLRDALERLVPVLAAESIGLRTWDWVERLHEPNSEGFGGWLALLVRGARRDHEELTELEAEASEAKNYRRAQAFKRTRTTLDRQLLLNKLAQRGVLPKYGFPVDVVELDVSRSASSSAIDLSRDLRLGILDYAPGAKVVASNRLWESKGIKQVQGRDLPLYEWGICDGCGVLRTQITIAGTDPAEVFKEPCEHCKSEDFARGKRGRFIIPLFGFVGDLCDEKPGDSRPPREGHLETHFAEFDGPPPEIEIETVGGRDLALRSSRRGWITVFNRGKSGRGFSYCSWCGYATNPNEQRRTRRSGPPPKHAKPWSGDVQCEGSLRPVDLGHRFITNVIELHLPFAGLPWTPEQAALSALHALIGAAPALGIANGDIGGSLSVGPHGDLVGVIFDDVPGGAGHTRFLRENLEEFVRIALERASSCTCGAETSCYGCLRSYQNQHQHDLLVRQAAIDVLSQFADAASPRISH</sequence>
<proteinExistence type="predicted"/>
<keyword evidence="7" id="KW-1185">Reference proteome</keyword>
<dbReference type="Proteomes" id="UP000011863">
    <property type="component" value="Chromosome"/>
</dbReference>
<dbReference type="InterPro" id="IPR027417">
    <property type="entry name" value="P-loop_NTPase"/>
</dbReference>
<feature type="region of interest" description="Disordered" evidence="3">
    <location>
        <begin position="792"/>
        <end position="814"/>
    </location>
</feature>
<dbReference type="PROSITE" id="PS51192">
    <property type="entry name" value="HELICASE_ATP_BIND_1"/>
    <property type="match status" value="1"/>
</dbReference>
<keyword evidence="1" id="KW-0547">Nucleotide-binding</keyword>
<dbReference type="GO" id="GO:0006289">
    <property type="term" value="P:nucleotide-excision repair"/>
    <property type="evidence" value="ECO:0007669"/>
    <property type="project" value="TreeGrafter"/>
</dbReference>
<keyword evidence="6" id="KW-0378">Hydrolase</keyword>
<dbReference type="EC" id="3.6.1.-" evidence="6"/>
<dbReference type="PROSITE" id="PS51194">
    <property type="entry name" value="HELICASE_CTER"/>
    <property type="match status" value="1"/>
</dbReference>
<dbReference type="GO" id="GO:0005524">
    <property type="term" value="F:ATP binding"/>
    <property type="evidence" value="ECO:0007669"/>
    <property type="project" value="UniProtKB-KW"/>
</dbReference>
<dbReference type="InterPro" id="IPR001650">
    <property type="entry name" value="Helicase_C-like"/>
</dbReference>
<dbReference type="SMART" id="SM00487">
    <property type="entry name" value="DEXDc"/>
    <property type="match status" value="1"/>
</dbReference>
<dbReference type="Pfam" id="PF00270">
    <property type="entry name" value="DEAD"/>
    <property type="match status" value="1"/>
</dbReference>
<dbReference type="KEGG" id="aym:YM304_40860"/>
<dbReference type="OrthoDB" id="3197455at2"/>
<dbReference type="InterPro" id="IPR018973">
    <property type="entry name" value="MZB"/>
</dbReference>
<dbReference type="GO" id="GO:0036297">
    <property type="term" value="P:interstrand cross-link repair"/>
    <property type="evidence" value="ECO:0007669"/>
    <property type="project" value="TreeGrafter"/>
</dbReference>
<keyword evidence="6" id="KW-0347">Helicase</keyword>
<protein>
    <submittedName>
        <fullName evidence="6">Putative ATP-dependent helicase</fullName>
        <ecNumber evidence="6">3.6.1.-</ecNumber>
    </submittedName>
</protein>
<evidence type="ECO:0000256" key="3">
    <source>
        <dbReference type="SAM" id="MobiDB-lite"/>
    </source>
</evidence>
<dbReference type="InterPro" id="IPR011545">
    <property type="entry name" value="DEAD/DEAH_box_helicase_dom"/>
</dbReference>
<accession>A0A6C7EDF6</accession>
<dbReference type="GO" id="GO:0043138">
    <property type="term" value="F:3'-5' DNA helicase activity"/>
    <property type="evidence" value="ECO:0007669"/>
    <property type="project" value="TreeGrafter"/>
</dbReference>
<evidence type="ECO:0000256" key="1">
    <source>
        <dbReference type="ARBA" id="ARBA00022741"/>
    </source>
</evidence>
<name>A0A6C7EDF6_ILUCY</name>
<organism evidence="6 7">
    <name type="scientific">Ilumatobacter coccineus (strain NBRC 103263 / KCTC 29153 / YM16-304)</name>
    <dbReference type="NCBI Taxonomy" id="1313172"/>
    <lineage>
        <taxon>Bacteria</taxon>
        <taxon>Bacillati</taxon>
        <taxon>Actinomycetota</taxon>
        <taxon>Acidimicrobiia</taxon>
        <taxon>Acidimicrobiales</taxon>
        <taxon>Ilumatobacteraceae</taxon>
        <taxon>Ilumatobacter</taxon>
    </lineage>
</organism>
<dbReference type="RefSeq" id="WP_015443647.1">
    <property type="nucleotide sequence ID" value="NC_020520.1"/>
</dbReference>
<evidence type="ECO:0000256" key="2">
    <source>
        <dbReference type="ARBA" id="ARBA00022840"/>
    </source>
</evidence>
<evidence type="ECO:0000313" key="7">
    <source>
        <dbReference type="Proteomes" id="UP000011863"/>
    </source>
</evidence>